<dbReference type="Proteomes" id="UP000638263">
    <property type="component" value="Unassembled WGS sequence"/>
</dbReference>
<protein>
    <submittedName>
        <fullName evidence="2">Uncharacterized protein</fullName>
    </submittedName>
</protein>
<dbReference type="RefSeq" id="WP_058854383.1">
    <property type="nucleotide sequence ID" value="NZ_BMMH01000004.1"/>
</dbReference>
<feature type="region of interest" description="Disordered" evidence="1">
    <location>
        <begin position="40"/>
        <end position="60"/>
    </location>
</feature>
<evidence type="ECO:0000256" key="1">
    <source>
        <dbReference type="SAM" id="MobiDB-lite"/>
    </source>
</evidence>
<evidence type="ECO:0000313" key="2">
    <source>
        <dbReference type="EMBL" id="GGL09375.1"/>
    </source>
</evidence>
<reference evidence="2" key="2">
    <citation type="submission" date="2020-09" db="EMBL/GenBank/DDBJ databases">
        <authorList>
            <person name="Sun Q."/>
            <person name="Zhou Y."/>
        </authorList>
    </citation>
    <scope>NUCLEOTIDE SEQUENCE</scope>
    <source>
        <strain evidence="2">CGMCC 4.3508</strain>
    </source>
</reference>
<keyword evidence="3" id="KW-1185">Reference proteome</keyword>
<name>A0A917RJE2_9NOCA</name>
<dbReference type="AlphaFoldDB" id="A0A917RJE2"/>
<comment type="caution">
    <text evidence="2">The sequence shown here is derived from an EMBL/GenBank/DDBJ whole genome shotgun (WGS) entry which is preliminary data.</text>
</comment>
<evidence type="ECO:0000313" key="3">
    <source>
        <dbReference type="Proteomes" id="UP000638263"/>
    </source>
</evidence>
<accession>A0A917RJE2</accession>
<dbReference type="EMBL" id="BMMH01000004">
    <property type="protein sequence ID" value="GGL09375.1"/>
    <property type="molecule type" value="Genomic_DNA"/>
</dbReference>
<sequence length="60" mass="6597">MPDNTGPEENDVELTAEHAPVIWPEPSRLESWWRDIMTDPVAAAQATESEPAPPSLSRNG</sequence>
<gene>
    <name evidence="2" type="ORF">GCM10011588_24680</name>
</gene>
<reference evidence="2" key="1">
    <citation type="journal article" date="2014" name="Int. J. Syst. Evol. Microbiol.">
        <title>Complete genome sequence of Corynebacterium casei LMG S-19264T (=DSM 44701T), isolated from a smear-ripened cheese.</title>
        <authorList>
            <consortium name="US DOE Joint Genome Institute (JGI-PGF)"/>
            <person name="Walter F."/>
            <person name="Albersmeier A."/>
            <person name="Kalinowski J."/>
            <person name="Ruckert C."/>
        </authorList>
    </citation>
    <scope>NUCLEOTIDE SEQUENCE</scope>
    <source>
        <strain evidence="2">CGMCC 4.3508</strain>
    </source>
</reference>
<organism evidence="2 3">
    <name type="scientific">Nocardia jinanensis</name>
    <dbReference type="NCBI Taxonomy" id="382504"/>
    <lineage>
        <taxon>Bacteria</taxon>
        <taxon>Bacillati</taxon>
        <taxon>Actinomycetota</taxon>
        <taxon>Actinomycetes</taxon>
        <taxon>Mycobacteriales</taxon>
        <taxon>Nocardiaceae</taxon>
        <taxon>Nocardia</taxon>
    </lineage>
</organism>
<proteinExistence type="predicted"/>